<feature type="chain" id="PRO_5032895954" description="Secreted protein" evidence="1">
    <location>
        <begin position="26"/>
        <end position="123"/>
    </location>
</feature>
<feature type="signal peptide" evidence="1">
    <location>
        <begin position="1"/>
        <end position="25"/>
    </location>
</feature>
<dbReference type="Proteomes" id="UP000581408">
    <property type="component" value="Unassembled WGS sequence"/>
</dbReference>
<dbReference type="RefSeq" id="WP_181195262.1">
    <property type="nucleotide sequence ID" value="NZ_JABFEE010000011.1"/>
</dbReference>
<evidence type="ECO:0000256" key="1">
    <source>
        <dbReference type="SAM" id="SignalP"/>
    </source>
</evidence>
<dbReference type="AlphaFoldDB" id="A0A838CLR0"/>
<protein>
    <recommendedName>
        <fullName evidence="4">Secreted protein</fullName>
    </recommendedName>
</protein>
<accession>A0A838CLR0</accession>
<organism evidence="2 3">
    <name type="scientific">Corynebacterium wankanglinii</name>
    <dbReference type="NCBI Taxonomy" id="2735136"/>
    <lineage>
        <taxon>Bacteria</taxon>
        <taxon>Bacillati</taxon>
        <taxon>Actinomycetota</taxon>
        <taxon>Actinomycetes</taxon>
        <taxon>Mycobacteriales</taxon>
        <taxon>Corynebacteriaceae</taxon>
        <taxon>Corynebacterium</taxon>
    </lineage>
</organism>
<proteinExistence type="predicted"/>
<sequence length="123" mass="12155">MSLLFTAAALAATTAISLAAAPAQAAPQPNNELEQARQGVEAIKLLGILADKGPGAAPNTEAAGEMMAGSIQAGSSAEEAYRASQAGWILTWIAVSVAGLGLIGYGAKAAGVLPPQIAGQLPF</sequence>
<dbReference type="EMBL" id="JABFEE010000011">
    <property type="protein sequence ID" value="MBA1835968.1"/>
    <property type="molecule type" value="Genomic_DNA"/>
</dbReference>
<keyword evidence="1" id="KW-0732">Signal</keyword>
<name>A0A838CLR0_9CORY</name>
<evidence type="ECO:0000313" key="2">
    <source>
        <dbReference type="EMBL" id="MBA1835968.1"/>
    </source>
</evidence>
<evidence type="ECO:0008006" key="4">
    <source>
        <dbReference type="Google" id="ProtNLM"/>
    </source>
</evidence>
<comment type="caution">
    <text evidence="2">The sequence shown here is derived from an EMBL/GenBank/DDBJ whole genome shotgun (WGS) entry which is preliminary data.</text>
</comment>
<gene>
    <name evidence="2" type="ORF">HMC16_09640</name>
</gene>
<reference evidence="2 3" key="1">
    <citation type="submission" date="2020-05" db="EMBL/GenBank/DDBJ databases">
        <title>Descriptions of Corynebacterium xxxx sp. nov., Corynebacterium yyyy sp. nov. and Corynebacterium zzzz sp. nov.</title>
        <authorList>
            <person name="Zhang G."/>
        </authorList>
    </citation>
    <scope>NUCLEOTIDE SEQUENCE [LARGE SCALE GENOMIC DNA]</scope>
    <source>
        <strain evidence="3">zg-915</strain>
    </source>
</reference>
<evidence type="ECO:0000313" key="3">
    <source>
        <dbReference type="Proteomes" id="UP000581408"/>
    </source>
</evidence>